<evidence type="ECO:0000313" key="3">
    <source>
        <dbReference type="WormBase" id="CBG21992"/>
    </source>
</evidence>
<accession>A8Y1A6</accession>
<dbReference type="InterPro" id="IPR004951">
    <property type="entry name" value="DUF268_CAE_spp"/>
</dbReference>
<dbReference type="Pfam" id="PF03269">
    <property type="entry name" value="DUF268"/>
    <property type="match status" value="1"/>
</dbReference>
<dbReference type="EMBL" id="HE601317">
    <property type="protein sequence ID" value="CAP38675.1"/>
    <property type="molecule type" value="Genomic_DNA"/>
</dbReference>
<evidence type="ECO:0000313" key="2">
    <source>
        <dbReference type="Proteomes" id="UP000008549"/>
    </source>
</evidence>
<dbReference type="HOGENOM" id="CLU_065866_0_0_1"/>
<dbReference type="WormBase" id="CBG21992">
    <property type="protein sequence ID" value="CBP48458"/>
    <property type="gene ID" value="WBGene00040645"/>
</dbReference>
<dbReference type="Proteomes" id="UP000008549">
    <property type="component" value="Unassembled WGS sequence"/>
</dbReference>
<dbReference type="OMA" id="MQPWLEV"/>
<organism evidence="1 2">
    <name type="scientific">Caenorhabditis briggsae</name>
    <dbReference type="NCBI Taxonomy" id="6238"/>
    <lineage>
        <taxon>Eukaryota</taxon>
        <taxon>Metazoa</taxon>
        <taxon>Ecdysozoa</taxon>
        <taxon>Nematoda</taxon>
        <taxon>Chromadorea</taxon>
        <taxon>Rhabditida</taxon>
        <taxon>Rhabditina</taxon>
        <taxon>Rhabditomorpha</taxon>
        <taxon>Rhabditoidea</taxon>
        <taxon>Rhabditidae</taxon>
        <taxon>Peloderinae</taxon>
        <taxon>Caenorhabditis</taxon>
    </lineage>
</organism>
<dbReference type="KEGG" id="cbr:CBG_21992"/>
<feature type="non-terminal residue" evidence="1">
    <location>
        <position position="1"/>
    </location>
</feature>
<protein>
    <submittedName>
        <fullName evidence="1">Protein CBG21992</fullName>
    </submittedName>
</protein>
<proteinExistence type="predicted"/>
<dbReference type="PANTHER" id="PTHR31562:SF6">
    <property type="entry name" value="DUF268 DOMAIN-CONTAINING PROTEIN-RELATED"/>
    <property type="match status" value="1"/>
</dbReference>
<dbReference type="PANTHER" id="PTHR31562">
    <property type="entry name" value="PROTEIN CBG18972"/>
    <property type="match status" value="1"/>
</dbReference>
<dbReference type="InParanoid" id="A8Y1A6"/>
<dbReference type="eggNOG" id="ENOG502S13E">
    <property type="taxonomic scope" value="Eukaryota"/>
</dbReference>
<reference evidence="1 2" key="2">
    <citation type="journal article" date="2011" name="PLoS Genet.">
        <title>Caenorhabditis briggsae recombinant inbred line genotypes reveal inter-strain incompatibility and the evolution of recombination.</title>
        <authorList>
            <person name="Ross J.A."/>
            <person name="Koboldt D.C."/>
            <person name="Staisch J.E."/>
            <person name="Chamberlin H.M."/>
            <person name="Gupta B.P."/>
            <person name="Miller R.D."/>
            <person name="Baird S.E."/>
            <person name="Haag E.S."/>
        </authorList>
    </citation>
    <scope>NUCLEOTIDE SEQUENCE [LARGE SCALE GENOMIC DNA]</scope>
    <source>
        <strain evidence="1 2">AF16</strain>
    </source>
</reference>
<evidence type="ECO:0000313" key="1">
    <source>
        <dbReference type="EMBL" id="CAP38675.1"/>
    </source>
</evidence>
<sequence length="318" mass="36610">VDLNETNVRTHRGYVPLNKVNEEVFKKFSYEIIEASIPVPTLRMTKEPSCADVFAEYLIKTSASHPVVPPKIFQKVYTDLFLLNGYAAFDEWYFNDQPIKRDAPRNWSRITEYMTYTKQELGELAYKKESESMYHAMNGYRLDGKTGIVVGSMQPWLEVMAFQNGASKILTVEHYKLDIPDQFRDILTDIRPMDLATSWKKYAGSFDFAASFSIIHHFGLGRFGDPLDAIGDLREMRKIQCLLKQGGILYLAVPIGTDALQFNVQRIYGAIRLAMMFVGYEWVATYSHESRDPITLSSEVLHKPLFISQHYTLVLRKM</sequence>
<dbReference type="AlphaFoldDB" id="A8Y1A6"/>
<gene>
    <name evidence="1 3" type="ORF">CBG21992</name>
    <name evidence="1" type="ORF">CBG_21992</name>
</gene>
<name>A8Y1A6_CAEBR</name>
<dbReference type="GeneID" id="8591073"/>
<reference evidence="1 2" key="1">
    <citation type="journal article" date="2003" name="PLoS Biol.">
        <title>The genome sequence of Caenorhabditis briggsae: a platform for comparative genomics.</title>
        <authorList>
            <person name="Stein L.D."/>
            <person name="Bao Z."/>
            <person name="Blasiar D."/>
            <person name="Blumenthal T."/>
            <person name="Brent M.R."/>
            <person name="Chen N."/>
            <person name="Chinwalla A."/>
            <person name="Clarke L."/>
            <person name="Clee C."/>
            <person name="Coghlan A."/>
            <person name="Coulson A."/>
            <person name="D'Eustachio P."/>
            <person name="Fitch D.H."/>
            <person name="Fulton L.A."/>
            <person name="Fulton R.E."/>
            <person name="Griffiths-Jones S."/>
            <person name="Harris T.W."/>
            <person name="Hillier L.W."/>
            <person name="Kamath R."/>
            <person name="Kuwabara P.E."/>
            <person name="Mardis E.R."/>
            <person name="Marra M.A."/>
            <person name="Miner T.L."/>
            <person name="Minx P."/>
            <person name="Mullikin J.C."/>
            <person name="Plumb R.W."/>
            <person name="Rogers J."/>
            <person name="Schein J.E."/>
            <person name="Sohrmann M."/>
            <person name="Spieth J."/>
            <person name="Stajich J.E."/>
            <person name="Wei C."/>
            <person name="Willey D."/>
            <person name="Wilson R.K."/>
            <person name="Durbin R."/>
            <person name="Waterston R.H."/>
        </authorList>
    </citation>
    <scope>NUCLEOTIDE SEQUENCE [LARGE SCALE GENOMIC DNA]</scope>
    <source>
        <strain evidence="1 2">AF16</strain>
    </source>
</reference>
<dbReference type="RefSeq" id="XP_002649059.1">
    <property type="nucleotide sequence ID" value="XM_002649013.1"/>
</dbReference>
<keyword evidence="2" id="KW-1185">Reference proteome</keyword>
<dbReference type="CTD" id="8591073"/>